<dbReference type="Proteomes" id="UP000006247">
    <property type="component" value="Unassembled WGS sequence"/>
</dbReference>
<gene>
    <name evidence="1" type="ORF">CORMATOL_00799</name>
</gene>
<reference evidence="1 2" key="1">
    <citation type="submission" date="2009-01" db="EMBL/GenBank/DDBJ databases">
        <authorList>
            <person name="Fulton L."/>
            <person name="Clifton S."/>
            <person name="Chinwalla A.T."/>
            <person name="Mitreva M."/>
            <person name="Sodergren E."/>
            <person name="Weinstock G."/>
            <person name="Clifton S."/>
            <person name="Dooling D.J."/>
            <person name="Fulton B."/>
            <person name="Minx P."/>
            <person name="Pepin K.H."/>
            <person name="Johnson M."/>
            <person name="Bhonagiri V."/>
            <person name="Nash W.E."/>
            <person name="Mardis E.R."/>
            <person name="Wilson R.K."/>
        </authorList>
    </citation>
    <scope>NUCLEOTIDE SEQUENCE [LARGE SCALE GENOMIC DNA]</scope>
    <source>
        <strain evidence="1 2">ATCC 33806</strain>
    </source>
</reference>
<dbReference type="HOGENOM" id="CLU_2896463_0_0_11"/>
<dbReference type="AlphaFoldDB" id="C0E1E8"/>
<dbReference type="EMBL" id="ACEB01000009">
    <property type="protein sequence ID" value="EEG27657.1"/>
    <property type="molecule type" value="Genomic_DNA"/>
</dbReference>
<proteinExistence type="predicted"/>
<accession>C0E1E8</accession>
<organism evidence="1 2">
    <name type="scientific">Corynebacterium matruchotii ATCC 33806</name>
    <dbReference type="NCBI Taxonomy" id="566549"/>
    <lineage>
        <taxon>Bacteria</taxon>
        <taxon>Bacillati</taxon>
        <taxon>Actinomycetota</taxon>
        <taxon>Actinomycetes</taxon>
        <taxon>Mycobacteriales</taxon>
        <taxon>Corynebacteriaceae</taxon>
        <taxon>Corynebacterium</taxon>
    </lineage>
</organism>
<name>C0E1E8_9CORY</name>
<evidence type="ECO:0000313" key="2">
    <source>
        <dbReference type="Proteomes" id="UP000006247"/>
    </source>
</evidence>
<protein>
    <recommendedName>
        <fullName evidence="3">Integrase catalytic domain-containing protein</fullName>
    </recommendedName>
</protein>
<comment type="caution">
    <text evidence="1">The sequence shown here is derived from an EMBL/GenBank/DDBJ whole genome shotgun (WGS) entry which is preliminary data.</text>
</comment>
<sequence>MKKRVFFDKNSFASMIQARAEIGEFIEGIYNRNHRHSTLGYQIPKHLMDQFFNRTHPAAPAA</sequence>
<evidence type="ECO:0000313" key="1">
    <source>
        <dbReference type="EMBL" id="EEG27657.1"/>
    </source>
</evidence>
<evidence type="ECO:0008006" key="3">
    <source>
        <dbReference type="Google" id="ProtNLM"/>
    </source>
</evidence>